<comment type="caution">
    <text evidence="4">The sequence shown here is derived from an EMBL/GenBank/DDBJ whole genome shotgun (WGS) entry which is preliminary data.</text>
</comment>
<evidence type="ECO:0000313" key="4">
    <source>
        <dbReference type="EMBL" id="PZW41537.1"/>
    </source>
</evidence>
<keyword evidence="2" id="KW-1133">Transmembrane helix</keyword>
<dbReference type="PROSITE" id="PS50943">
    <property type="entry name" value="HTH_CROC1"/>
    <property type="match status" value="1"/>
</dbReference>
<keyword evidence="2" id="KW-0472">Membrane</keyword>
<dbReference type="SUPFAM" id="SSF47413">
    <property type="entry name" value="lambda repressor-like DNA-binding domains"/>
    <property type="match status" value="1"/>
</dbReference>
<accession>A0A2W7IQ41</accession>
<feature type="transmembrane region" description="Helical" evidence="2">
    <location>
        <begin position="78"/>
        <end position="100"/>
    </location>
</feature>
<proteinExistence type="predicted"/>
<dbReference type="PANTHER" id="PTHR46558:SF4">
    <property type="entry name" value="DNA-BIDING PHAGE PROTEIN"/>
    <property type="match status" value="1"/>
</dbReference>
<keyword evidence="5" id="KW-1185">Reference proteome</keyword>
<dbReference type="RefSeq" id="WP_111540543.1">
    <property type="nucleotide sequence ID" value="NZ_QKYV01000003.1"/>
</dbReference>
<evidence type="ECO:0000256" key="2">
    <source>
        <dbReference type="SAM" id="Phobius"/>
    </source>
</evidence>
<dbReference type="InterPro" id="IPR001387">
    <property type="entry name" value="Cro/C1-type_HTH"/>
</dbReference>
<name>A0A2W7IQ41_9FLAO</name>
<dbReference type="PANTHER" id="PTHR46558">
    <property type="entry name" value="TRACRIPTIONAL REGULATORY PROTEIN-RELATED-RELATED"/>
    <property type="match status" value="1"/>
</dbReference>
<keyword evidence="1" id="KW-0238">DNA-binding</keyword>
<dbReference type="GO" id="GO:0003677">
    <property type="term" value="F:DNA binding"/>
    <property type="evidence" value="ECO:0007669"/>
    <property type="project" value="UniProtKB-KW"/>
</dbReference>
<protein>
    <submittedName>
        <fullName evidence="4">Helix-turn-helix protein</fullName>
    </submittedName>
</protein>
<feature type="transmembrane region" description="Helical" evidence="2">
    <location>
        <begin position="136"/>
        <end position="156"/>
    </location>
</feature>
<dbReference type="AlphaFoldDB" id="A0A2W7IQ41"/>
<evidence type="ECO:0000313" key="5">
    <source>
        <dbReference type="Proteomes" id="UP000249542"/>
    </source>
</evidence>
<dbReference type="EMBL" id="QKYV01000003">
    <property type="protein sequence ID" value="PZW41537.1"/>
    <property type="molecule type" value="Genomic_DNA"/>
</dbReference>
<reference evidence="4 5" key="1">
    <citation type="submission" date="2018-06" db="EMBL/GenBank/DDBJ databases">
        <title>Genomic Encyclopedia of Archaeal and Bacterial Type Strains, Phase II (KMG-II): from individual species to whole genera.</title>
        <authorList>
            <person name="Goeker M."/>
        </authorList>
    </citation>
    <scope>NUCLEOTIDE SEQUENCE [LARGE SCALE GENOMIC DNA]</scope>
    <source>
        <strain evidence="4 5">DSM 15361</strain>
    </source>
</reference>
<dbReference type="InterPro" id="IPR010982">
    <property type="entry name" value="Lambda_DNA-bd_dom_sf"/>
</dbReference>
<dbReference type="Proteomes" id="UP000249542">
    <property type="component" value="Unassembled WGS sequence"/>
</dbReference>
<dbReference type="Pfam" id="PF01381">
    <property type="entry name" value="HTH_3"/>
    <property type="match status" value="1"/>
</dbReference>
<evidence type="ECO:0000256" key="1">
    <source>
        <dbReference type="ARBA" id="ARBA00023125"/>
    </source>
</evidence>
<keyword evidence="2" id="KW-0812">Transmembrane</keyword>
<feature type="domain" description="HTH cro/C1-type" evidence="3">
    <location>
        <begin position="8"/>
        <end position="62"/>
    </location>
</feature>
<dbReference type="CDD" id="cd00093">
    <property type="entry name" value="HTH_XRE"/>
    <property type="match status" value="1"/>
</dbReference>
<sequence length="188" mass="20974">MNSLATKLKEARKSKGLTQEELAEQSQVNLRTIQRIENSESEPREKTLSLICNTLQIDLEQLLSVENSEKKKNIGPKIAQVFFLLALNLVLIGIVGYLTFDSTANTNSLFGGVLISFLLPFFIVSYTKEMSAVERLLKFGLGYVGYFLLVLTNHGFSTGFKTGLFPCLLLSLTLLYFGSVLLRRKVIA</sequence>
<feature type="transmembrane region" description="Helical" evidence="2">
    <location>
        <begin position="106"/>
        <end position="124"/>
    </location>
</feature>
<dbReference type="SMART" id="SM00530">
    <property type="entry name" value="HTH_XRE"/>
    <property type="match status" value="1"/>
</dbReference>
<evidence type="ECO:0000259" key="3">
    <source>
        <dbReference type="PROSITE" id="PS50943"/>
    </source>
</evidence>
<organism evidence="4 5">
    <name type="scientific">Mesonia algae</name>
    <dbReference type="NCBI Taxonomy" id="213248"/>
    <lineage>
        <taxon>Bacteria</taxon>
        <taxon>Pseudomonadati</taxon>
        <taxon>Bacteroidota</taxon>
        <taxon>Flavobacteriia</taxon>
        <taxon>Flavobacteriales</taxon>
        <taxon>Flavobacteriaceae</taxon>
        <taxon>Mesonia</taxon>
    </lineage>
</organism>
<feature type="transmembrane region" description="Helical" evidence="2">
    <location>
        <begin position="162"/>
        <end position="182"/>
    </location>
</feature>
<dbReference type="Gene3D" id="1.10.260.40">
    <property type="entry name" value="lambda repressor-like DNA-binding domains"/>
    <property type="match status" value="1"/>
</dbReference>
<gene>
    <name evidence="4" type="ORF">LX95_01218</name>
</gene>